<evidence type="ECO:0000256" key="3">
    <source>
        <dbReference type="SAM" id="MobiDB-lite"/>
    </source>
</evidence>
<dbReference type="InterPro" id="IPR036529">
    <property type="entry name" value="KIX_dom_sf"/>
</dbReference>
<dbReference type="PANTHER" id="PTHR35300">
    <property type="entry name" value="COACTIVATOR CBP, KIX DOMAIN-CONTAINING PROTEIN-RELATED"/>
    <property type="match status" value="1"/>
</dbReference>
<feature type="coiled-coil region" evidence="2">
    <location>
        <begin position="68"/>
        <end position="95"/>
    </location>
</feature>
<evidence type="ECO:0000256" key="1">
    <source>
        <dbReference type="ARBA" id="ARBA00023242"/>
    </source>
</evidence>
<reference evidence="4 5" key="1">
    <citation type="journal article" date="2023" name="Hortic Res">
        <title>Pangenome of water caltrop reveals structural variations and asymmetric subgenome divergence after allopolyploidization.</title>
        <authorList>
            <person name="Zhang X."/>
            <person name="Chen Y."/>
            <person name="Wang L."/>
            <person name="Yuan Y."/>
            <person name="Fang M."/>
            <person name="Shi L."/>
            <person name="Lu R."/>
            <person name="Comes H.P."/>
            <person name="Ma Y."/>
            <person name="Chen Y."/>
            <person name="Huang G."/>
            <person name="Zhou Y."/>
            <person name="Zheng Z."/>
            <person name="Qiu Y."/>
        </authorList>
    </citation>
    <scope>NUCLEOTIDE SEQUENCE [LARGE SCALE GENOMIC DNA]</scope>
    <source>
        <tissue evidence="4">Roots</tissue>
    </source>
</reference>
<evidence type="ECO:0000256" key="2">
    <source>
        <dbReference type="SAM" id="Coils"/>
    </source>
</evidence>
<dbReference type="GO" id="GO:0003712">
    <property type="term" value="F:transcription coregulator activity"/>
    <property type="evidence" value="ECO:0007669"/>
    <property type="project" value="InterPro"/>
</dbReference>
<evidence type="ECO:0000313" key="5">
    <source>
        <dbReference type="Proteomes" id="UP001345219"/>
    </source>
</evidence>
<evidence type="ECO:0008006" key="6">
    <source>
        <dbReference type="Google" id="ProtNLM"/>
    </source>
</evidence>
<keyword evidence="5" id="KW-1185">Reference proteome</keyword>
<gene>
    <name evidence="4" type="ORF">SAY87_029785</name>
</gene>
<feature type="compositionally biased region" description="Basic and acidic residues" evidence="3">
    <location>
        <begin position="274"/>
        <end position="283"/>
    </location>
</feature>
<dbReference type="Gene3D" id="1.10.246.20">
    <property type="entry name" value="Coactivator CBP, KIX domain"/>
    <property type="match status" value="1"/>
</dbReference>
<feature type="region of interest" description="Disordered" evidence="3">
    <location>
        <begin position="270"/>
        <end position="291"/>
    </location>
</feature>
<comment type="caution">
    <text evidence="4">The sequence shown here is derived from an EMBL/GenBank/DDBJ whole genome shotgun (WGS) entry which is preliminary data.</text>
</comment>
<dbReference type="PANTHER" id="PTHR35300:SF4">
    <property type="entry name" value="HISTONE ACETYLTRANSFERASE"/>
    <property type="match status" value="1"/>
</dbReference>
<sequence length="337" mass="38027">MPRPGPRPYECVRRAWHSDRHQPIKGSLIQEIFRVVNEVHCPATKKNKEWQEKLPIVVLKAEEILYSKANSENEYMDLETLLERMNDAINAIIRRDESTETGVLLHPCIEAALTLGCTPRRASRSQRNCSPQRYLNSISQEKAILGKEIPSSNQTSLCPNTFQANCSNTNHGLVCHSSTLCNSHLGPHTPPGMYSVYPLYYGSSFPEAKFQFHQDCSSKVTKFQNLGSMVDELNEEEESGSGIRCDLSLRLGPHLDQVFANIVSSSSAEATKLSSERARRDNESSIFPHMKNPTWMHDSLQMADPDISLKKQKLSYGPKYMEDQPRCNANVTEELVS</sequence>
<protein>
    <recommendedName>
        <fullName evidence="6">Histone acetyltransferase</fullName>
    </recommendedName>
</protein>
<organism evidence="4 5">
    <name type="scientific">Trapa incisa</name>
    <dbReference type="NCBI Taxonomy" id="236973"/>
    <lineage>
        <taxon>Eukaryota</taxon>
        <taxon>Viridiplantae</taxon>
        <taxon>Streptophyta</taxon>
        <taxon>Embryophyta</taxon>
        <taxon>Tracheophyta</taxon>
        <taxon>Spermatophyta</taxon>
        <taxon>Magnoliopsida</taxon>
        <taxon>eudicotyledons</taxon>
        <taxon>Gunneridae</taxon>
        <taxon>Pentapetalae</taxon>
        <taxon>rosids</taxon>
        <taxon>malvids</taxon>
        <taxon>Myrtales</taxon>
        <taxon>Lythraceae</taxon>
        <taxon>Trapa</taxon>
    </lineage>
</organism>
<dbReference type="EMBL" id="JAXIOK010000009">
    <property type="protein sequence ID" value="KAK4761901.1"/>
    <property type="molecule type" value="Genomic_DNA"/>
</dbReference>
<dbReference type="Proteomes" id="UP001345219">
    <property type="component" value="Chromosome 23"/>
</dbReference>
<evidence type="ECO:0000313" key="4">
    <source>
        <dbReference type="EMBL" id="KAK4761901.1"/>
    </source>
</evidence>
<dbReference type="GO" id="GO:0006355">
    <property type="term" value="P:regulation of DNA-templated transcription"/>
    <property type="evidence" value="ECO:0007669"/>
    <property type="project" value="InterPro"/>
</dbReference>
<accession>A0AAN7KDB1</accession>
<keyword evidence="2" id="KW-0175">Coiled coil</keyword>
<keyword evidence="1" id="KW-0539">Nucleus</keyword>
<proteinExistence type="predicted"/>
<name>A0AAN7KDB1_9MYRT</name>
<dbReference type="AlphaFoldDB" id="A0AAN7KDB1"/>